<organism evidence="1 2">
    <name type="scientific">Streptomyces chisholmiae</name>
    <dbReference type="NCBI Taxonomy" id="3075540"/>
    <lineage>
        <taxon>Bacteria</taxon>
        <taxon>Bacillati</taxon>
        <taxon>Actinomycetota</taxon>
        <taxon>Actinomycetes</taxon>
        <taxon>Kitasatosporales</taxon>
        <taxon>Streptomycetaceae</taxon>
        <taxon>Streptomyces</taxon>
    </lineage>
</organism>
<reference evidence="2" key="1">
    <citation type="submission" date="2023-07" db="EMBL/GenBank/DDBJ databases">
        <title>30 novel species of actinomycetes from the DSMZ collection.</title>
        <authorList>
            <person name="Nouioui I."/>
        </authorList>
    </citation>
    <scope>NUCLEOTIDE SEQUENCE [LARGE SCALE GENOMIC DNA]</scope>
    <source>
        <strain evidence="2">DSM 44915</strain>
    </source>
</reference>
<dbReference type="InterPro" id="IPR026483">
    <property type="entry name" value="Cas_Csx17"/>
</dbReference>
<dbReference type="EMBL" id="JAVREO010000012">
    <property type="protein sequence ID" value="MDT0268581.1"/>
    <property type="molecule type" value="Genomic_DNA"/>
</dbReference>
<accession>A0ABU2JUZ8</accession>
<evidence type="ECO:0000313" key="1">
    <source>
        <dbReference type="EMBL" id="MDT0268581.1"/>
    </source>
</evidence>
<name>A0ABU2JUZ8_9ACTN</name>
<dbReference type="RefSeq" id="WP_311668674.1">
    <property type="nucleotide sequence ID" value="NZ_JAVREO010000012.1"/>
</dbReference>
<comment type="caution">
    <text evidence="1">The sequence shown here is derived from an EMBL/GenBank/DDBJ whole genome shotgun (WGS) entry which is preliminary data.</text>
</comment>
<keyword evidence="2" id="KW-1185">Reference proteome</keyword>
<gene>
    <name evidence="1" type="primary">csx17</name>
    <name evidence="1" type="ORF">RM844_20045</name>
</gene>
<dbReference type="NCBIfam" id="TIGR04113">
    <property type="entry name" value="cas_csx17"/>
    <property type="match status" value="1"/>
</dbReference>
<sequence>MSARGVGLQGLEAVSLADYLCALGVLRAVATQADPSATLAWRRGVPILDSALSGDELVGWLAEEFTPSPIISPWNAGSGFNGNGKSKEAERTLAAVEDSTAPRLGPLREAVAVGRTVVAEGRTRGWAGGTMWSEKHKTSLLTLCRNRLPENVLPWLDAAFALDLEDVSYNPLAGTGGNLGRQELSVGYLQQVLNTTLDTQGRSLAWARSALTGVEGAPYLRGAVGQYDPGRGGGIHSSAFEKLDDAGFINPWRVVLTCEGLLLFASSVARRNNATGLASPFVVRSTPYGYSTAADENSKGEFWAPLWERPARLSELAALLSEGRAQYRGRQARNGFDFARAAGSLGVDRNITAFRRFVIVERLGQNPLAARAGDVPVGPRARQLTLLNEAFDWVDRLRDPMPAGVASLARRAKASMFALAAGTVDPDAEAAVFVRRFGQLHEAVARSSQMRGKIRPFQARERPSWRPAWLGGELSLAATLAGLAHRPGGPPALRPLLTRCTVQPPGRLVWSQGAPPSGVDLDGDTLPRALAAAHQHRLWEVAAQAADQGLMPPVSYAPATKALPRPGLVQDFLDGMLDDQLLAELLCGLLILGWRTTVRPPLEEAIGRPLGTALATLLPFYGDALPPMRSPLHPDRAPFNPVLRPRPDWANRLRAGHVEPVLADARNRLRQAHCPPIPTPRDPPALVDGTRLAATLLIPADTDIRARALTQISVTARLPHANQQTNHQQTKDTVS</sequence>
<dbReference type="Proteomes" id="UP001183410">
    <property type="component" value="Unassembled WGS sequence"/>
</dbReference>
<evidence type="ECO:0000313" key="2">
    <source>
        <dbReference type="Proteomes" id="UP001183410"/>
    </source>
</evidence>
<proteinExistence type="predicted"/>
<protein>
    <submittedName>
        <fullName evidence="1">Type I-U CRISPR-associated protein Csx17</fullName>
    </submittedName>
</protein>